<dbReference type="EMBL" id="RJKM01000001">
    <property type="protein sequence ID" value="ROP39653.1"/>
    <property type="molecule type" value="Genomic_DNA"/>
</dbReference>
<feature type="domain" description="Excalibur calcium-binding" evidence="2">
    <location>
        <begin position="156"/>
        <end position="172"/>
    </location>
</feature>
<feature type="region of interest" description="Disordered" evidence="1">
    <location>
        <begin position="89"/>
        <end position="113"/>
    </location>
</feature>
<reference evidence="3 4" key="1">
    <citation type="submission" date="2018-11" db="EMBL/GenBank/DDBJ databases">
        <title>Sequencing the genomes of 1000 actinobacteria strains.</title>
        <authorList>
            <person name="Klenk H.-P."/>
        </authorList>
    </citation>
    <scope>NUCLEOTIDE SEQUENCE [LARGE SCALE GENOMIC DNA]</scope>
    <source>
        <strain evidence="3 4">DSM 44231</strain>
    </source>
</reference>
<feature type="compositionally biased region" description="Low complexity" evidence="1">
    <location>
        <begin position="102"/>
        <end position="113"/>
    </location>
</feature>
<proteinExistence type="predicted"/>
<protein>
    <submittedName>
        <fullName evidence="3">Excalibur calcium-binding domain-containing protein</fullName>
    </submittedName>
</protein>
<dbReference type="RefSeq" id="WP_148088907.1">
    <property type="nucleotide sequence ID" value="NZ_RJKM01000001.1"/>
</dbReference>
<organism evidence="3 4">
    <name type="scientific">Saccharothrix texasensis</name>
    <dbReference type="NCBI Taxonomy" id="103734"/>
    <lineage>
        <taxon>Bacteria</taxon>
        <taxon>Bacillati</taxon>
        <taxon>Actinomycetota</taxon>
        <taxon>Actinomycetes</taxon>
        <taxon>Pseudonocardiales</taxon>
        <taxon>Pseudonocardiaceae</taxon>
        <taxon>Saccharothrix</taxon>
    </lineage>
</organism>
<dbReference type="OrthoDB" id="601499at2"/>
<dbReference type="InterPro" id="IPR008613">
    <property type="entry name" value="Excalibur_Ca-bd_domain"/>
</dbReference>
<keyword evidence="4" id="KW-1185">Reference proteome</keyword>
<gene>
    <name evidence="3" type="ORF">EDD40_5046</name>
</gene>
<evidence type="ECO:0000313" key="4">
    <source>
        <dbReference type="Proteomes" id="UP000268727"/>
    </source>
</evidence>
<sequence length="175" mass="18855">MSSGRSVAFAGVALLLATGALVALALTVNEPRPVDARQVHLSPAEPGVLSATYTTTLEVARPTTIPAVVPPPEQRPVPPITTVTTVAVTTTSEPPPPPSSTTPPTSTTSTRPSWGDNCDYSYLTDGACVPWRFPRGVSKRCEWLYEQGIRRIEVVGWDRHRLDRDHDGIACERAD</sequence>
<dbReference type="Proteomes" id="UP000268727">
    <property type="component" value="Unassembled WGS sequence"/>
</dbReference>
<name>A0A3N1HAW5_9PSEU</name>
<evidence type="ECO:0000313" key="3">
    <source>
        <dbReference type="EMBL" id="ROP39653.1"/>
    </source>
</evidence>
<comment type="caution">
    <text evidence="3">The sequence shown here is derived from an EMBL/GenBank/DDBJ whole genome shotgun (WGS) entry which is preliminary data.</text>
</comment>
<evidence type="ECO:0000259" key="2">
    <source>
        <dbReference type="Pfam" id="PF05901"/>
    </source>
</evidence>
<dbReference type="Pfam" id="PF05901">
    <property type="entry name" value="Excalibur"/>
    <property type="match status" value="1"/>
</dbReference>
<evidence type="ECO:0000256" key="1">
    <source>
        <dbReference type="SAM" id="MobiDB-lite"/>
    </source>
</evidence>
<dbReference type="AlphaFoldDB" id="A0A3N1HAW5"/>
<accession>A0A3N1HAW5</accession>